<feature type="signal peptide" evidence="2">
    <location>
        <begin position="1"/>
        <end position="23"/>
    </location>
</feature>
<dbReference type="InterPro" id="IPR002491">
    <property type="entry name" value="ABC_transptr_periplasmic_BD"/>
</dbReference>
<dbReference type="SUPFAM" id="SSF53807">
    <property type="entry name" value="Helical backbone' metal receptor"/>
    <property type="match status" value="1"/>
</dbReference>
<dbReference type="PROSITE" id="PS51257">
    <property type="entry name" value="PROKAR_LIPOPROTEIN"/>
    <property type="match status" value="1"/>
</dbReference>
<comment type="similarity">
    <text evidence="1">Belongs to the bacterial solute-binding protein 8 family.</text>
</comment>
<organism evidence="4 5">
    <name type="scientific">Bacillus sonorensis</name>
    <dbReference type="NCBI Taxonomy" id="119858"/>
    <lineage>
        <taxon>Bacteria</taxon>
        <taxon>Bacillati</taxon>
        <taxon>Bacillota</taxon>
        <taxon>Bacilli</taxon>
        <taxon>Bacillales</taxon>
        <taxon>Bacillaceae</taxon>
        <taxon>Bacillus</taxon>
    </lineage>
</organism>
<dbReference type="EMBL" id="CP021920">
    <property type="protein sequence ID" value="ASB88246.1"/>
    <property type="molecule type" value="Genomic_DNA"/>
</dbReference>
<dbReference type="Gene3D" id="3.40.50.1980">
    <property type="entry name" value="Nitrogenase molybdenum iron protein domain"/>
    <property type="match status" value="2"/>
</dbReference>
<evidence type="ECO:0000256" key="1">
    <source>
        <dbReference type="ARBA" id="ARBA00008814"/>
    </source>
</evidence>
<reference evidence="4 5" key="1">
    <citation type="submission" date="2017-06" db="EMBL/GenBank/DDBJ databases">
        <title>Genome sequence of Bacillus sonorensis strain SRCM101395.</title>
        <authorList>
            <person name="Cho S.H."/>
        </authorList>
    </citation>
    <scope>NUCLEOTIDE SEQUENCE [LARGE SCALE GENOMIC DNA]</scope>
    <source>
        <strain evidence="4 5">SRCM101395</strain>
    </source>
</reference>
<feature type="chain" id="PRO_5046533125" description="Fe/B12 periplasmic-binding domain-containing protein" evidence="2">
    <location>
        <begin position="24"/>
        <end position="307"/>
    </location>
</feature>
<accession>A0ABN5AC02</accession>
<dbReference type="PROSITE" id="PS50983">
    <property type="entry name" value="FE_B12_PBP"/>
    <property type="match status" value="1"/>
</dbReference>
<dbReference type="Pfam" id="PF01497">
    <property type="entry name" value="Peripla_BP_2"/>
    <property type="match status" value="1"/>
</dbReference>
<proteinExistence type="inferred from homology"/>
<keyword evidence="5" id="KW-1185">Reference proteome</keyword>
<keyword evidence="2" id="KW-0732">Signal</keyword>
<name>A0ABN5AC02_9BACI</name>
<evidence type="ECO:0000259" key="3">
    <source>
        <dbReference type="PROSITE" id="PS50983"/>
    </source>
</evidence>
<dbReference type="PANTHER" id="PTHR30535">
    <property type="entry name" value="VITAMIN B12-BINDING PROTEIN"/>
    <property type="match status" value="1"/>
</dbReference>
<protein>
    <recommendedName>
        <fullName evidence="3">Fe/B12 periplasmic-binding domain-containing protein</fullName>
    </recommendedName>
</protein>
<feature type="domain" description="Fe/B12 periplasmic-binding" evidence="3">
    <location>
        <begin position="54"/>
        <end position="307"/>
    </location>
</feature>
<evidence type="ECO:0000313" key="5">
    <source>
        <dbReference type="Proteomes" id="UP000196877"/>
    </source>
</evidence>
<dbReference type="InterPro" id="IPR050902">
    <property type="entry name" value="ABC_Transporter_SBP"/>
</dbReference>
<dbReference type="Proteomes" id="UP000196877">
    <property type="component" value="Chromosome"/>
</dbReference>
<gene>
    <name evidence="4" type="ORF">S101395_01737</name>
</gene>
<evidence type="ECO:0000256" key="2">
    <source>
        <dbReference type="SAM" id="SignalP"/>
    </source>
</evidence>
<sequence length="307" mass="33051">MRRCQITALVMVLMMIAAGCGQTASKSAKETSEGSVHIQDFAGRDITFDKVPEKIVALSNGDMSIVYALGGEVVGRPSAELPSSLKKAEHAKQIGTTHQMDLEQITSLKPDVVLGNKQLNEKDISSIEGIGSKLVLTQANSVKDIQKQITLFGKMLNKPAQAKKLNNQIDQKIASLKGSSKGIRTLVVYGAPGTYMAALPNSLSGNLLELVGGKNIAADAPAIEQFPQYAQINTENVIRSDPDLILLMTHGNAEEVKKGFLNEMEQNPAWNDVKAVKEGRIEILPNDLFGTNPGAAVIDALDYLEKK</sequence>
<dbReference type="PANTHER" id="PTHR30535:SF34">
    <property type="entry name" value="MOLYBDATE-BINDING PROTEIN MOLA"/>
    <property type="match status" value="1"/>
</dbReference>
<evidence type="ECO:0000313" key="4">
    <source>
        <dbReference type="EMBL" id="ASB88246.1"/>
    </source>
</evidence>